<keyword evidence="2" id="KW-0808">Transferase</keyword>
<gene>
    <name evidence="2" type="ORF">DES53_103420</name>
</gene>
<accession>A0A366HPZ7</accession>
<dbReference type="InterPro" id="IPR043129">
    <property type="entry name" value="ATPase_NBD"/>
</dbReference>
<dbReference type="RefSeq" id="WP_113958545.1">
    <property type="nucleotide sequence ID" value="NZ_QNRR01000003.1"/>
</dbReference>
<dbReference type="Gene3D" id="1.10.10.10">
    <property type="entry name" value="Winged helix-like DNA-binding domain superfamily/Winged helix DNA-binding domain"/>
    <property type="match status" value="1"/>
</dbReference>
<evidence type="ECO:0000313" key="3">
    <source>
        <dbReference type="Proteomes" id="UP000253426"/>
    </source>
</evidence>
<dbReference type="GO" id="GO:0003700">
    <property type="term" value="F:DNA-binding transcription factor activity"/>
    <property type="evidence" value="ECO:0007669"/>
    <property type="project" value="InterPro"/>
</dbReference>
<dbReference type="PANTHER" id="PTHR18964:SF149">
    <property type="entry name" value="BIFUNCTIONAL UDP-N-ACETYLGLUCOSAMINE 2-EPIMERASE_N-ACETYLMANNOSAMINE KINASE"/>
    <property type="match status" value="1"/>
</dbReference>
<reference evidence="2 3" key="1">
    <citation type="submission" date="2018-06" db="EMBL/GenBank/DDBJ databases">
        <title>Genomic Encyclopedia of Type Strains, Phase IV (KMG-IV): sequencing the most valuable type-strain genomes for metagenomic binning, comparative biology and taxonomic classification.</title>
        <authorList>
            <person name="Goeker M."/>
        </authorList>
    </citation>
    <scope>NUCLEOTIDE SEQUENCE [LARGE SCALE GENOMIC DNA]</scope>
    <source>
        <strain evidence="2 3">DSM 25532</strain>
    </source>
</reference>
<protein>
    <submittedName>
        <fullName evidence="2">Putative NBD/HSP70 family sugar kinase</fullName>
    </submittedName>
</protein>
<dbReference type="OrthoDB" id="9796533at2"/>
<dbReference type="InterPro" id="IPR036390">
    <property type="entry name" value="WH_DNA-bd_sf"/>
</dbReference>
<dbReference type="AlphaFoldDB" id="A0A366HPZ7"/>
<dbReference type="PROSITE" id="PS00042">
    <property type="entry name" value="HTH_CRP_1"/>
    <property type="match status" value="1"/>
</dbReference>
<dbReference type="SUPFAM" id="SSF46785">
    <property type="entry name" value="Winged helix' DNA-binding domain"/>
    <property type="match status" value="1"/>
</dbReference>
<comment type="caution">
    <text evidence="2">The sequence shown here is derived from an EMBL/GenBank/DDBJ whole genome shotgun (WGS) entry which is preliminary data.</text>
</comment>
<evidence type="ECO:0000256" key="1">
    <source>
        <dbReference type="ARBA" id="ARBA00006479"/>
    </source>
</evidence>
<proteinExistence type="inferred from homology"/>
<keyword evidence="2" id="KW-0418">Kinase</keyword>
<evidence type="ECO:0000313" key="2">
    <source>
        <dbReference type="EMBL" id="RBP45421.1"/>
    </source>
</evidence>
<dbReference type="EMBL" id="QNRR01000003">
    <property type="protein sequence ID" value="RBP45421.1"/>
    <property type="molecule type" value="Genomic_DNA"/>
</dbReference>
<dbReference type="GO" id="GO:0016301">
    <property type="term" value="F:kinase activity"/>
    <property type="evidence" value="ECO:0007669"/>
    <property type="project" value="UniProtKB-KW"/>
</dbReference>
<dbReference type="InterPro" id="IPR000600">
    <property type="entry name" value="ROK"/>
</dbReference>
<dbReference type="CDD" id="cd23763">
    <property type="entry name" value="ASKHA_ATPase_ROK"/>
    <property type="match status" value="1"/>
</dbReference>
<dbReference type="PANTHER" id="PTHR18964">
    <property type="entry name" value="ROK (REPRESSOR, ORF, KINASE) FAMILY"/>
    <property type="match status" value="1"/>
</dbReference>
<dbReference type="Proteomes" id="UP000253426">
    <property type="component" value="Unassembled WGS sequence"/>
</dbReference>
<name>A0A366HPZ7_9BACT</name>
<dbReference type="Gene3D" id="3.30.420.40">
    <property type="match status" value="2"/>
</dbReference>
<dbReference type="Pfam" id="PF00480">
    <property type="entry name" value="ROK"/>
    <property type="match status" value="1"/>
</dbReference>
<dbReference type="InterPro" id="IPR018335">
    <property type="entry name" value="Tscrpt_reg_HTH_Crp-type_CS"/>
</dbReference>
<sequence length="387" mass="41634">MLGLKVQDNADFGAEIIRKVRDYESLSRVELARVLGVAASTIGRHVDSLVAGGYFTETVEPTKEAGRPPTKLRPNPARGCFLGLDFYADTAFATAVDFAQRPIARRKVSLKGTLGADAVVQQIIDTLTDLQRETQLNLLSVGLAVPGRVDTRNGVGIRYVHVPGWDNVPIVEHVSRAMKVPVFIENNIRTMALAERWFGEGQGCQELICLGVRYGVAAGVIRGGQLATGHQELGGEIRGWNCPVFDAKAEKWEWRPGATVEKASSVGGAAARYAELKGSSEATLDEFLRAVEGGEEAALLALREVAAVHGWVVSQMTQLIDPEIVVLAGPLTTLGTTYLEPVQNVALQFESDYHPGTPIRISELGEFAGAVGAAALALEKWRPQDLG</sequence>
<dbReference type="SUPFAM" id="SSF53067">
    <property type="entry name" value="Actin-like ATPase domain"/>
    <property type="match status" value="1"/>
</dbReference>
<organism evidence="2 3">
    <name type="scientific">Roseimicrobium gellanilyticum</name>
    <dbReference type="NCBI Taxonomy" id="748857"/>
    <lineage>
        <taxon>Bacteria</taxon>
        <taxon>Pseudomonadati</taxon>
        <taxon>Verrucomicrobiota</taxon>
        <taxon>Verrucomicrobiia</taxon>
        <taxon>Verrucomicrobiales</taxon>
        <taxon>Verrucomicrobiaceae</taxon>
        <taxon>Roseimicrobium</taxon>
    </lineage>
</organism>
<dbReference type="InterPro" id="IPR036388">
    <property type="entry name" value="WH-like_DNA-bd_sf"/>
</dbReference>
<keyword evidence="3" id="KW-1185">Reference proteome</keyword>
<comment type="similarity">
    <text evidence="1">Belongs to the ROK (NagC/XylR) family.</text>
</comment>